<protein>
    <submittedName>
        <fullName evidence="1">Elongation factor 1-gamma 2</fullName>
    </submittedName>
</protein>
<dbReference type="PANTHER" id="PTHR44372">
    <property type="entry name" value="ELONGATION FACTOR 1-GAMMA 1-RELATED"/>
    <property type="match status" value="1"/>
</dbReference>
<dbReference type="OrthoDB" id="1718514at2759"/>
<sequence>MNPYLKASPSPREFQGSYNLDFSFDDKMIPSPLVSGFKDELTGGSQLPVNFGPVKVLHSKNYNKNAAKTFIAAEYMCKVELAKDFQMGASNKTPEFLEMTPIEKSVKDYINYFIRHVFETGSTGQAPTSRRLWFSNRPVRYERALSRNSYTTKECGASDVAAPSLTKGLGFES</sequence>
<gene>
    <name evidence="1" type="ORF">CQW23_01085</name>
</gene>
<proteinExistence type="predicted"/>
<accession>A0A2G2XML0</accession>
<name>A0A2G2XML0_CAPBA</name>
<dbReference type="AlphaFoldDB" id="A0A2G2XML0"/>
<keyword evidence="2" id="KW-1185">Reference proteome</keyword>
<dbReference type="EMBL" id="MLFT02000001">
    <property type="protein sequence ID" value="PHT58722.1"/>
    <property type="molecule type" value="Genomic_DNA"/>
</dbReference>
<dbReference type="STRING" id="33114.A0A2G2XML0"/>
<organism evidence="1 2">
    <name type="scientific">Capsicum baccatum</name>
    <name type="common">Peruvian pepper</name>
    <dbReference type="NCBI Taxonomy" id="33114"/>
    <lineage>
        <taxon>Eukaryota</taxon>
        <taxon>Viridiplantae</taxon>
        <taxon>Streptophyta</taxon>
        <taxon>Embryophyta</taxon>
        <taxon>Tracheophyta</taxon>
        <taxon>Spermatophyta</taxon>
        <taxon>Magnoliopsida</taxon>
        <taxon>eudicotyledons</taxon>
        <taxon>Gunneridae</taxon>
        <taxon>Pentapetalae</taxon>
        <taxon>asterids</taxon>
        <taxon>lamiids</taxon>
        <taxon>Solanales</taxon>
        <taxon>Solanaceae</taxon>
        <taxon>Solanoideae</taxon>
        <taxon>Capsiceae</taxon>
        <taxon>Capsicum</taxon>
    </lineage>
</organism>
<evidence type="ECO:0000313" key="1">
    <source>
        <dbReference type="EMBL" id="PHT58722.1"/>
    </source>
</evidence>
<dbReference type="GO" id="GO:0004364">
    <property type="term" value="F:glutathione transferase activity"/>
    <property type="evidence" value="ECO:0007669"/>
    <property type="project" value="InterPro"/>
</dbReference>
<dbReference type="GO" id="GO:0003746">
    <property type="term" value="F:translation elongation factor activity"/>
    <property type="evidence" value="ECO:0007669"/>
    <property type="project" value="UniProtKB-KW"/>
</dbReference>
<evidence type="ECO:0000313" key="2">
    <source>
        <dbReference type="Proteomes" id="UP000224567"/>
    </source>
</evidence>
<keyword evidence="1" id="KW-0251">Elongation factor</keyword>
<dbReference type="PANTHER" id="PTHR44372:SF1">
    <property type="entry name" value="ELONGATION FACTOR 1-GAMMA 3"/>
    <property type="match status" value="1"/>
</dbReference>
<reference evidence="2" key="2">
    <citation type="journal article" date="2017" name="J. Anim. Genet.">
        <title>Multiple reference genome sequences of hot pepper reveal the massive evolution of plant disease resistance genes by retroduplication.</title>
        <authorList>
            <person name="Kim S."/>
            <person name="Park J."/>
            <person name="Yeom S.-I."/>
            <person name="Kim Y.-M."/>
            <person name="Seo E."/>
            <person name="Kim K.-T."/>
            <person name="Kim M.-S."/>
            <person name="Lee J.M."/>
            <person name="Cheong K."/>
            <person name="Shin H.-S."/>
            <person name="Kim S.-B."/>
            <person name="Han K."/>
            <person name="Lee J."/>
            <person name="Park M."/>
            <person name="Lee H.-A."/>
            <person name="Lee H.-Y."/>
            <person name="Lee Y."/>
            <person name="Oh S."/>
            <person name="Lee J.H."/>
            <person name="Choi E."/>
            <person name="Choi E."/>
            <person name="Lee S.E."/>
            <person name="Jeon J."/>
            <person name="Kim H."/>
            <person name="Choi G."/>
            <person name="Song H."/>
            <person name="Lee J."/>
            <person name="Lee S.-C."/>
            <person name="Kwon J.-K."/>
            <person name="Lee H.-Y."/>
            <person name="Koo N."/>
            <person name="Hong Y."/>
            <person name="Kim R.W."/>
            <person name="Kang W.-H."/>
            <person name="Huh J.H."/>
            <person name="Kang B.-C."/>
            <person name="Yang T.-J."/>
            <person name="Lee Y.-H."/>
            <person name="Bennetzen J.L."/>
            <person name="Choi D."/>
        </authorList>
    </citation>
    <scope>NUCLEOTIDE SEQUENCE [LARGE SCALE GENOMIC DNA]</scope>
    <source>
        <strain evidence="2">cv. PBC81</strain>
    </source>
</reference>
<keyword evidence="1" id="KW-0648">Protein biosynthesis</keyword>
<comment type="caution">
    <text evidence="1">The sequence shown here is derived from an EMBL/GenBank/DDBJ whole genome shotgun (WGS) entry which is preliminary data.</text>
</comment>
<dbReference type="Proteomes" id="UP000224567">
    <property type="component" value="Unassembled WGS sequence"/>
</dbReference>
<dbReference type="InterPro" id="IPR044628">
    <property type="entry name" value="EF-1-gamma_plant"/>
</dbReference>
<reference evidence="1 2" key="1">
    <citation type="journal article" date="2017" name="Genome Biol.">
        <title>New reference genome sequences of hot pepper reveal the massive evolution of plant disease-resistance genes by retroduplication.</title>
        <authorList>
            <person name="Kim S."/>
            <person name="Park J."/>
            <person name="Yeom S.I."/>
            <person name="Kim Y.M."/>
            <person name="Seo E."/>
            <person name="Kim K.T."/>
            <person name="Kim M.S."/>
            <person name="Lee J.M."/>
            <person name="Cheong K."/>
            <person name="Shin H.S."/>
            <person name="Kim S.B."/>
            <person name="Han K."/>
            <person name="Lee J."/>
            <person name="Park M."/>
            <person name="Lee H.A."/>
            <person name="Lee H.Y."/>
            <person name="Lee Y."/>
            <person name="Oh S."/>
            <person name="Lee J.H."/>
            <person name="Choi E."/>
            <person name="Choi E."/>
            <person name="Lee S.E."/>
            <person name="Jeon J."/>
            <person name="Kim H."/>
            <person name="Choi G."/>
            <person name="Song H."/>
            <person name="Lee J."/>
            <person name="Lee S.C."/>
            <person name="Kwon J.K."/>
            <person name="Lee H.Y."/>
            <person name="Koo N."/>
            <person name="Hong Y."/>
            <person name="Kim R.W."/>
            <person name="Kang W.H."/>
            <person name="Huh J.H."/>
            <person name="Kang B.C."/>
            <person name="Yang T.J."/>
            <person name="Lee Y.H."/>
            <person name="Bennetzen J.L."/>
            <person name="Choi D."/>
        </authorList>
    </citation>
    <scope>NUCLEOTIDE SEQUENCE [LARGE SCALE GENOMIC DNA]</scope>
    <source>
        <strain evidence="2">cv. PBC81</strain>
    </source>
</reference>